<organism evidence="2 3">
    <name type="scientific">Streptomyces tsukubensis</name>
    <dbReference type="NCBI Taxonomy" id="83656"/>
    <lineage>
        <taxon>Bacteria</taxon>
        <taxon>Bacillati</taxon>
        <taxon>Actinomycetota</taxon>
        <taxon>Actinomycetes</taxon>
        <taxon>Kitasatosporales</taxon>
        <taxon>Streptomycetaceae</taxon>
        <taxon>Streptomyces</taxon>
    </lineage>
</organism>
<dbReference type="Proteomes" id="UP000190539">
    <property type="component" value="Unassembled WGS sequence"/>
</dbReference>
<dbReference type="Gene3D" id="2.30.30.40">
    <property type="entry name" value="SH3 Domains"/>
    <property type="match status" value="1"/>
</dbReference>
<accession>A0A1V4ACA0</accession>
<dbReference type="STRING" id="83656.B1H18_07375"/>
<keyword evidence="1" id="KW-0732">Signal</keyword>
<evidence type="ECO:0008006" key="4">
    <source>
        <dbReference type="Google" id="ProtNLM"/>
    </source>
</evidence>
<evidence type="ECO:0000313" key="3">
    <source>
        <dbReference type="Proteomes" id="UP000190539"/>
    </source>
</evidence>
<evidence type="ECO:0000256" key="1">
    <source>
        <dbReference type="SAM" id="SignalP"/>
    </source>
</evidence>
<dbReference type="AlphaFoldDB" id="A0A1V4ACA0"/>
<name>A0A1V4ACA0_9ACTN</name>
<comment type="caution">
    <text evidence="2">The sequence shown here is derived from an EMBL/GenBank/DDBJ whole genome shotgun (WGS) entry which is preliminary data.</text>
</comment>
<proteinExistence type="predicted"/>
<protein>
    <recommendedName>
        <fullName evidence="4">SH3 domain-containing protein</fullName>
    </recommendedName>
</protein>
<evidence type="ECO:0000313" key="2">
    <source>
        <dbReference type="EMBL" id="OON81182.1"/>
    </source>
</evidence>
<dbReference type="RefSeq" id="WP_077965996.1">
    <property type="nucleotide sequence ID" value="NZ_CP045178.1"/>
</dbReference>
<reference evidence="2 3" key="1">
    <citation type="submission" date="2017-02" db="EMBL/GenBank/DDBJ databases">
        <title>Draft Genome Sequence of Streptomyces tsukubaensis F601, a Producer of the immunosuppressant tacrolimus FK506.</title>
        <authorList>
            <person name="Zong G."/>
            <person name="Zhong C."/>
            <person name="Fu J."/>
            <person name="Qin R."/>
            <person name="Cao G."/>
        </authorList>
    </citation>
    <scope>NUCLEOTIDE SEQUENCE [LARGE SCALE GENOMIC DNA]</scope>
    <source>
        <strain evidence="2 3">F601</strain>
    </source>
</reference>
<sequence length="124" mass="13177">MRFRTTFTRVCATAVGTLLATATLAGPALATEPAGGAADTDTAKSAPVYKGRVVAEDGLLLRASPGRGGRIVRSERYGAIVHIDCKTTGDKVGNNNRWYLLTDGTWAWGSAYYIQNLGAAPRWC</sequence>
<keyword evidence="3" id="KW-1185">Reference proteome</keyword>
<feature type="chain" id="PRO_5012143942" description="SH3 domain-containing protein" evidence="1">
    <location>
        <begin position="31"/>
        <end position="124"/>
    </location>
</feature>
<gene>
    <name evidence="2" type="ORF">B1H18_07375</name>
</gene>
<feature type="signal peptide" evidence="1">
    <location>
        <begin position="1"/>
        <end position="30"/>
    </location>
</feature>
<dbReference type="EMBL" id="MVFC01000004">
    <property type="protein sequence ID" value="OON81182.1"/>
    <property type="molecule type" value="Genomic_DNA"/>
</dbReference>